<dbReference type="InterPro" id="IPR010920">
    <property type="entry name" value="LSM_dom_sf"/>
</dbReference>
<feature type="domain" description="Mechanosensitive ion channel transmembrane helices 2/3" evidence="9">
    <location>
        <begin position="129"/>
        <end position="170"/>
    </location>
</feature>
<dbReference type="SUPFAM" id="SSF50182">
    <property type="entry name" value="Sm-like ribonucleoproteins"/>
    <property type="match status" value="1"/>
</dbReference>
<dbReference type="InterPro" id="IPR011014">
    <property type="entry name" value="MscS_channel_TM-2"/>
</dbReference>
<keyword evidence="3" id="KW-1003">Cell membrane</keyword>
<evidence type="ECO:0000256" key="5">
    <source>
        <dbReference type="ARBA" id="ARBA00022989"/>
    </source>
</evidence>
<dbReference type="Gene3D" id="1.10.287.1260">
    <property type="match status" value="1"/>
</dbReference>
<dbReference type="SUPFAM" id="SSF82861">
    <property type="entry name" value="Mechanosensitive channel protein MscS (YggB), transmembrane region"/>
    <property type="match status" value="1"/>
</dbReference>
<feature type="transmembrane region" description="Helical" evidence="7">
    <location>
        <begin position="54"/>
        <end position="76"/>
    </location>
</feature>
<comment type="similarity">
    <text evidence="2">Belongs to the MscS (TC 1.A.23) family.</text>
</comment>
<evidence type="ECO:0000256" key="1">
    <source>
        <dbReference type="ARBA" id="ARBA00004651"/>
    </source>
</evidence>
<evidence type="ECO:0000313" key="10">
    <source>
        <dbReference type="EMBL" id="MFB5735651.1"/>
    </source>
</evidence>
<protein>
    <submittedName>
        <fullName evidence="10">Mechanosensitive ion channel family protein</fullName>
    </submittedName>
</protein>
<feature type="transmembrane region" description="Helical" evidence="7">
    <location>
        <begin position="88"/>
        <end position="113"/>
    </location>
</feature>
<feature type="transmembrane region" description="Helical" evidence="7">
    <location>
        <begin position="12"/>
        <end position="34"/>
    </location>
</feature>
<dbReference type="InterPro" id="IPR049142">
    <property type="entry name" value="MS_channel_1st"/>
</dbReference>
<name>A0ABV5BK17_9LEPT</name>
<dbReference type="Gene3D" id="2.30.30.60">
    <property type="match status" value="1"/>
</dbReference>
<comment type="caution">
    <text evidence="10">The sequence shown here is derived from an EMBL/GenBank/DDBJ whole genome shotgun (WGS) entry which is preliminary data.</text>
</comment>
<evidence type="ECO:0000256" key="2">
    <source>
        <dbReference type="ARBA" id="ARBA00008017"/>
    </source>
</evidence>
<gene>
    <name evidence="10" type="ORF">ACE5IX_03980</name>
</gene>
<keyword evidence="6 7" id="KW-0472">Membrane</keyword>
<comment type="subcellular location">
    <subcellularLocation>
        <location evidence="1">Cell membrane</location>
        <topology evidence="1">Multi-pass membrane protein</topology>
    </subcellularLocation>
</comment>
<evidence type="ECO:0000256" key="6">
    <source>
        <dbReference type="ARBA" id="ARBA00023136"/>
    </source>
</evidence>
<dbReference type="InterPro" id="IPR006685">
    <property type="entry name" value="MscS_channel_2nd"/>
</dbReference>
<accession>A0ABV5BK17</accession>
<proteinExistence type="inferred from homology"/>
<evidence type="ECO:0000256" key="7">
    <source>
        <dbReference type="SAM" id="Phobius"/>
    </source>
</evidence>
<keyword evidence="4 7" id="KW-0812">Transmembrane</keyword>
<dbReference type="Pfam" id="PF21088">
    <property type="entry name" value="MS_channel_1st"/>
    <property type="match status" value="1"/>
</dbReference>
<evidence type="ECO:0000259" key="9">
    <source>
        <dbReference type="Pfam" id="PF21088"/>
    </source>
</evidence>
<evidence type="ECO:0000259" key="8">
    <source>
        <dbReference type="Pfam" id="PF00924"/>
    </source>
</evidence>
<organism evidence="10 11">
    <name type="scientific">Leptospira wolffii</name>
    <dbReference type="NCBI Taxonomy" id="409998"/>
    <lineage>
        <taxon>Bacteria</taxon>
        <taxon>Pseudomonadati</taxon>
        <taxon>Spirochaetota</taxon>
        <taxon>Spirochaetia</taxon>
        <taxon>Leptospirales</taxon>
        <taxon>Leptospiraceae</taxon>
        <taxon>Leptospira</taxon>
    </lineage>
</organism>
<evidence type="ECO:0000313" key="11">
    <source>
        <dbReference type="Proteomes" id="UP001580391"/>
    </source>
</evidence>
<dbReference type="PANTHER" id="PTHR30566">
    <property type="entry name" value="YNAI-RELATED MECHANOSENSITIVE ION CHANNEL"/>
    <property type="match status" value="1"/>
</dbReference>
<reference evidence="10 11" key="1">
    <citation type="submission" date="2024-09" db="EMBL/GenBank/DDBJ databases">
        <title>Taxonomic and Genotyping Characterization of Leptospira Strains isolated from Multiple Sources in Colombia highlights the importance of intermediate species.</title>
        <authorList>
            <person name="Torres Higuera L."/>
            <person name="Rojas Tapias D."/>
            <person name="Jimenez Velasquez S."/>
            <person name="Renjifo Ibanez C."/>
        </authorList>
    </citation>
    <scope>NUCLEOTIDE SEQUENCE [LARGE SCALE GENOMIC DNA]</scope>
    <source>
        <strain evidence="10 11">Lep080</strain>
    </source>
</reference>
<evidence type="ECO:0000256" key="3">
    <source>
        <dbReference type="ARBA" id="ARBA00022475"/>
    </source>
</evidence>
<dbReference type="RefSeq" id="WP_210414483.1">
    <property type="nucleotide sequence ID" value="NZ_JBHILI010000001.1"/>
</dbReference>
<feature type="domain" description="Mechanosensitive ion channel MscS" evidence="8">
    <location>
        <begin position="172"/>
        <end position="238"/>
    </location>
</feature>
<keyword evidence="5 7" id="KW-1133">Transmembrane helix</keyword>
<keyword evidence="11" id="KW-1185">Reference proteome</keyword>
<dbReference type="PANTHER" id="PTHR30566:SF25">
    <property type="entry name" value="INNER MEMBRANE PROTEIN"/>
    <property type="match status" value="1"/>
</dbReference>
<dbReference type="Proteomes" id="UP001580391">
    <property type="component" value="Unassembled WGS sequence"/>
</dbReference>
<dbReference type="InterPro" id="IPR023408">
    <property type="entry name" value="MscS_beta-dom_sf"/>
</dbReference>
<sequence length="349" mass="38348">MNELKLILGWNWILGTVSILSGTLLGYLFGGFIVPRLVEALTKDKLDKKHPLYLALLSFVRFSFFLFGVYAALRFADLDKESKENFLLYLKVFAIILMTFSLARIGSGAFALYSSKAEGLLPSASILNNIVRILILLTGGLVALQTLGISVTPALTALGVGGLAFALGLQETLSNLFAGLGVLLGKKVRVGDYICLETGEEGRVEDINWRTTTLKKLNGSTIIIPNAKMSKTTYTNFSLQNSGIWTGFDLSVPLGTDTERLSRLLLETAKTSLEQYYGKNQTPKGDPEILFKSIDSSNIDLSVNVRILHITDSNKIRSFFIKFLHSRFQSEDIRVTASSSPKTKGEEGE</sequence>
<evidence type="ECO:0000256" key="4">
    <source>
        <dbReference type="ARBA" id="ARBA00022692"/>
    </source>
</evidence>
<dbReference type="EMBL" id="JBHILJ010000001">
    <property type="protein sequence ID" value="MFB5735651.1"/>
    <property type="molecule type" value="Genomic_DNA"/>
</dbReference>
<dbReference type="Pfam" id="PF00924">
    <property type="entry name" value="MS_channel_2nd"/>
    <property type="match status" value="1"/>
</dbReference>